<dbReference type="AlphaFoldDB" id="A0A2P2PEL5"/>
<dbReference type="EMBL" id="GGEC01072668">
    <property type="protein sequence ID" value="MBX53152.1"/>
    <property type="molecule type" value="Transcribed_RNA"/>
</dbReference>
<protein>
    <submittedName>
        <fullName evidence="2">Uncharacterized protein</fullName>
    </submittedName>
</protein>
<feature type="region of interest" description="Disordered" evidence="1">
    <location>
        <begin position="1"/>
        <end position="37"/>
    </location>
</feature>
<sequence length="37" mass="4515">MFNVIRYPGNPTKQEGKRRELTEKMESISYLKEERKK</sequence>
<accession>A0A2P2PEL5</accession>
<evidence type="ECO:0000256" key="1">
    <source>
        <dbReference type="SAM" id="MobiDB-lite"/>
    </source>
</evidence>
<name>A0A2P2PEL5_RHIMU</name>
<reference evidence="2" key="1">
    <citation type="submission" date="2018-02" db="EMBL/GenBank/DDBJ databases">
        <title>Rhizophora mucronata_Transcriptome.</title>
        <authorList>
            <person name="Meera S.P."/>
            <person name="Sreeshan A."/>
            <person name="Augustine A."/>
        </authorList>
    </citation>
    <scope>NUCLEOTIDE SEQUENCE</scope>
    <source>
        <tissue evidence="2">Leaf</tissue>
    </source>
</reference>
<evidence type="ECO:0000313" key="2">
    <source>
        <dbReference type="EMBL" id="MBX53152.1"/>
    </source>
</evidence>
<feature type="compositionally biased region" description="Basic and acidic residues" evidence="1">
    <location>
        <begin position="14"/>
        <end position="37"/>
    </location>
</feature>
<proteinExistence type="predicted"/>
<organism evidence="2">
    <name type="scientific">Rhizophora mucronata</name>
    <name type="common">Asiatic mangrove</name>
    <dbReference type="NCBI Taxonomy" id="61149"/>
    <lineage>
        <taxon>Eukaryota</taxon>
        <taxon>Viridiplantae</taxon>
        <taxon>Streptophyta</taxon>
        <taxon>Embryophyta</taxon>
        <taxon>Tracheophyta</taxon>
        <taxon>Spermatophyta</taxon>
        <taxon>Magnoliopsida</taxon>
        <taxon>eudicotyledons</taxon>
        <taxon>Gunneridae</taxon>
        <taxon>Pentapetalae</taxon>
        <taxon>rosids</taxon>
        <taxon>fabids</taxon>
        <taxon>Malpighiales</taxon>
        <taxon>Rhizophoraceae</taxon>
        <taxon>Rhizophora</taxon>
    </lineage>
</organism>